<feature type="compositionally biased region" description="Low complexity" evidence="1">
    <location>
        <begin position="215"/>
        <end position="230"/>
    </location>
</feature>
<feature type="compositionally biased region" description="Basic and acidic residues" evidence="1">
    <location>
        <begin position="1"/>
        <end position="15"/>
    </location>
</feature>
<keyword evidence="4" id="KW-1185">Reference proteome</keyword>
<organism evidence="3 4">
    <name type="scientific">Streptomyces griseoluteus</name>
    <dbReference type="NCBI Taxonomy" id="29306"/>
    <lineage>
        <taxon>Bacteria</taxon>
        <taxon>Bacillati</taxon>
        <taxon>Actinomycetota</taxon>
        <taxon>Actinomycetes</taxon>
        <taxon>Kitasatosporales</taxon>
        <taxon>Streptomycetaceae</taxon>
        <taxon>Streptomyces</taxon>
    </lineage>
</organism>
<feature type="region of interest" description="Disordered" evidence="1">
    <location>
        <begin position="1"/>
        <end position="84"/>
    </location>
</feature>
<evidence type="ECO:0000259" key="2">
    <source>
        <dbReference type="Pfam" id="PF13699"/>
    </source>
</evidence>
<dbReference type="Pfam" id="PF13699">
    <property type="entry name" value="eCIS_core"/>
    <property type="match status" value="1"/>
</dbReference>
<accession>A0A4Z1DLQ2</accession>
<reference evidence="3 4" key="1">
    <citation type="submission" date="2019-04" db="EMBL/GenBank/DDBJ databases">
        <title>Streptomyces sp. nov. Bv016 isolated from bark of Buahinia variegata.</title>
        <authorList>
            <person name="Kanchanasin P."/>
            <person name="Tanasupawat S."/>
            <person name="Yuki M."/>
            <person name="Kudo T."/>
        </authorList>
    </citation>
    <scope>NUCLEOTIDE SEQUENCE [LARGE SCALE GENOMIC DNA]</scope>
    <source>
        <strain evidence="3 4">JCM 4765</strain>
    </source>
</reference>
<feature type="region of interest" description="Disordered" evidence="1">
    <location>
        <begin position="192"/>
        <end position="261"/>
    </location>
</feature>
<proteinExistence type="predicted"/>
<sequence length="288" mass="29871">MGRYGDRFDRIEATPEHPPPVPANDWAALPVPCPQLPSGLRGPVWEGPASPSSTSESGVDRRPIPPDGTDGAGAPVDSPSAPLPATVRSRLREVAGQGADAMRVHDDGLADAFARAHRADAVTVGRDVYFRRGRLRPVEESGFGLLAHEAVHVLALLRPGAAWHRATGAGVSDEEATARALERSVASGEFLPTATGRWGREPSPGLVSAETEGRPAAAVPAAGTVAQPPGSAQPPPDAAVARPLAAPADRGTATEPGAAPAALDVRALRRDLVSDVMRQLRSEFERGG</sequence>
<name>A0A4Z1DLQ2_STRGP</name>
<feature type="compositionally biased region" description="Low complexity" evidence="1">
    <location>
        <begin position="238"/>
        <end position="261"/>
    </location>
</feature>
<evidence type="ECO:0000313" key="3">
    <source>
        <dbReference type="EMBL" id="TGN85013.1"/>
    </source>
</evidence>
<dbReference type="AlphaFoldDB" id="A0A4Z1DLQ2"/>
<comment type="caution">
    <text evidence="3">The sequence shown here is derived from an EMBL/GenBank/DDBJ whole genome shotgun (WGS) entry which is preliminary data.</text>
</comment>
<evidence type="ECO:0000313" key="4">
    <source>
        <dbReference type="Proteomes" id="UP000298513"/>
    </source>
</evidence>
<gene>
    <name evidence="3" type="ORF">E5082_09645</name>
</gene>
<dbReference type="EMBL" id="SRRU01000003">
    <property type="protein sequence ID" value="TGN85013.1"/>
    <property type="molecule type" value="Genomic_DNA"/>
</dbReference>
<feature type="domain" description="eCIS core" evidence="2">
    <location>
        <begin position="82"/>
        <end position="154"/>
    </location>
</feature>
<protein>
    <submittedName>
        <fullName evidence="3">DUF4157 domain-containing protein</fullName>
    </submittedName>
</protein>
<evidence type="ECO:0000256" key="1">
    <source>
        <dbReference type="SAM" id="MobiDB-lite"/>
    </source>
</evidence>
<dbReference type="InterPro" id="IPR025295">
    <property type="entry name" value="eCIS_core_dom"/>
</dbReference>
<dbReference type="Proteomes" id="UP000298513">
    <property type="component" value="Unassembled WGS sequence"/>
</dbReference>